<keyword evidence="2" id="KW-1185">Reference proteome</keyword>
<dbReference type="Proteomes" id="UP000830768">
    <property type="component" value="Chromosome 8"/>
</dbReference>
<proteinExistence type="predicted"/>
<accession>A0ACD3ZC12</accession>
<protein>
    <submittedName>
        <fullName evidence="1">Uncharacterized protein</fullName>
    </submittedName>
</protein>
<reference evidence="1" key="1">
    <citation type="submission" date="2021-11" db="EMBL/GenBank/DDBJ databases">
        <title>Fusarium solani-melongenae Genome sequencing and assembly.</title>
        <authorList>
            <person name="Xie S."/>
            <person name="Huang L."/>
            <person name="Zhang X."/>
        </authorList>
    </citation>
    <scope>NUCLEOTIDE SEQUENCE</scope>
    <source>
        <strain evidence="1">CRI 24-3</strain>
    </source>
</reference>
<organism evidence="1 2">
    <name type="scientific">Fusarium solani subsp. cucurbitae</name>
    <name type="common">Neocosmosporum cucurbitae</name>
    <dbReference type="NCBI Taxonomy" id="2747967"/>
    <lineage>
        <taxon>Eukaryota</taxon>
        <taxon>Fungi</taxon>
        <taxon>Dikarya</taxon>
        <taxon>Ascomycota</taxon>
        <taxon>Pezizomycotina</taxon>
        <taxon>Sordariomycetes</taxon>
        <taxon>Hypocreomycetidae</taxon>
        <taxon>Hypocreales</taxon>
        <taxon>Nectriaceae</taxon>
        <taxon>Fusarium</taxon>
        <taxon>Fusarium solani species complex</taxon>
    </lineage>
</organism>
<evidence type="ECO:0000313" key="1">
    <source>
        <dbReference type="EMBL" id="UPK98608.1"/>
    </source>
</evidence>
<sequence length="1477" mass="165340">MGSGAQLEHGVGPMNSPIRASHDDSTSACTEVCNEKTPSDTENEDLEENINEEMLELARRLTTQSQAAPGTLFPQLDGPLNPKSPDFNAKKWAKAFYELRTDTSEGNPPRTTGVAFRNLNVFGFGTDTDFQKSVGNIFLEAGTIAKKLLHDKQRRVDILQDLEGLLHSGEMLAVLGPPGSGCSTFLKTIAGDTHGFHIDEGSEINYSGIRPEEMRSAFRGEAIYTAEVDHHFAHLTVGDTLYFAARARCPKNIPEGITRNEYAEHLRDVTMAMFGISHTKNTRVGDDFVRGVSGGERKRVTIAEAALSYSPLQCWDNSTRGLDSANALEFCRTLRTQADVIGCTSAVAIYQASQDAYDVFDKVLVLYQGRQIFFGRTTEAKAYFEGLGFVCPEQQTTADFLTSMTSHQERVIRPGCEGKAPRSPDEFAQAWKNSTHRRRLLAEMDDYLEQHPFGGEHYEKFVRSRKMDQSKAQRLNSPFTLSYMEQMCLTLGRSWVMLKADPSVTITLLCCNLVESLVISSIFYNLPENTGAFFKRGLLIFFILLMNAYNNILEIMTLYAKRNIVEKHARYALYHPSAEALSSMVVDLPYKIFNTIMMNTTMYFMGNLRRDPGHFFFFLLFSFTITMSFSMLFRLIASLTKTIAAALARASILLLVIALYTGFAIPPQYMPVWIGWIRWVNPTFYGLESLFINEYGGREYPCSNFVPDGPEYGDVSPLSRACNAQGSVPGESFVRGSDYISSTYGYNDSHKWRNFGVVIAFTVLFMGLHLLATETIASERSKGEVLVFTRKGIKKHSPKICEDEEAGSHGKPQQNHNDSSGEVTDVEKQKSVFHWRDVCYDIKIKGEPRRILDHVDGWVKPGTLTALMGASGAGKTTLLDVLASRVTMGVVTGDMLVDGKLRDESFQRKTGYVQQQDLHVHTQTVREALNFSALLRQPAKYTRQQKLDYVDTVINLLDMQEYSDAIIGVPGEGLNVEQRKRLTIGVELAARPQLLLFLDEPTSGLDSQTSWSICNLMEKLTKNGQAILCTIHQPSAMLFQRFDRLLLLSRGKTIYFGDVGRNSNVLVDYFVRNGGPKCPAGANPAEYMLEVIGAAPGAHTDIDWPEVWRNSPEHTQVQGELSRLVAEGNSHVLGSAAQDVTEYNEFAAPSKVQYLEVTKRLFQQYWRSPGYIYSKVILSAGASLFIGLSFLNGKNTERGLQNQMFGVMIFLTIFTQIVQQMLPDFVAQRTMYEARERPSKTYSWKAFLVSTILVEAAWNSLMAVLSFVCWYFPTGMYRNGYATDAVDARNVTMFLHVWMFFMFTSTFAHMIIAGFETAEVAGGLVTLIMIMIFSFCGILASPDDLPGFWIFMYRLSPFTYVVEGLMGTSMANAEANCEPNELIKFDAPNGTTCGDYLKSYLSDVGGYVTNPQAGDGAACEYCTISDTNTFLEGMSMSFDHRWRNFGIMWGYCIFNIAAALGIYWLARVPKNKKAKRE</sequence>
<dbReference type="EMBL" id="CP090036">
    <property type="protein sequence ID" value="UPK98608.1"/>
    <property type="molecule type" value="Genomic_DNA"/>
</dbReference>
<gene>
    <name evidence="1" type="ORF">LCI18_009543</name>
</gene>
<evidence type="ECO:0000313" key="2">
    <source>
        <dbReference type="Proteomes" id="UP000830768"/>
    </source>
</evidence>
<name>A0ACD3ZC12_FUSSC</name>